<dbReference type="InterPro" id="IPR013762">
    <property type="entry name" value="Integrase-like_cat_sf"/>
</dbReference>
<accession>A0A077NK42</accession>
<comment type="caution">
    <text evidence="4">The sequence shown here is derived from an EMBL/GenBank/DDBJ whole genome shotgun (WGS) entry which is preliminary data.</text>
</comment>
<dbReference type="PANTHER" id="PTHR30349:SF64">
    <property type="entry name" value="PROPHAGE INTEGRASE INTD-RELATED"/>
    <property type="match status" value="1"/>
</dbReference>
<dbReference type="CDD" id="cd00796">
    <property type="entry name" value="INT_Rci_Hp1_C"/>
    <property type="match status" value="1"/>
</dbReference>
<dbReference type="Gene3D" id="1.10.443.10">
    <property type="entry name" value="Intergrase catalytic core"/>
    <property type="match status" value="1"/>
</dbReference>
<dbReference type="SUPFAM" id="SSF56349">
    <property type="entry name" value="DNA breaking-rejoining enzymes"/>
    <property type="match status" value="1"/>
</dbReference>
<dbReference type="PROSITE" id="PS51898">
    <property type="entry name" value="TYR_RECOMBINASE"/>
    <property type="match status" value="1"/>
</dbReference>
<dbReference type="GO" id="GO:0006310">
    <property type="term" value="P:DNA recombination"/>
    <property type="evidence" value="ECO:0007669"/>
    <property type="project" value="UniProtKB-KW"/>
</dbReference>
<evidence type="ECO:0000313" key="5">
    <source>
        <dbReference type="Proteomes" id="UP000028511"/>
    </source>
</evidence>
<dbReference type="InterPro" id="IPR002104">
    <property type="entry name" value="Integrase_catalytic"/>
</dbReference>
<keyword evidence="1" id="KW-0229">DNA integration</keyword>
<keyword evidence="2" id="KW-0233">DNA recombination</keyword>
<dbReference type="AlphaFoldDB" id="A0A077NK42"/>
<dbReference type="Proteomes" id="UP000028511">
    <property type="component" value="Unassembled WGS sequence"/>
</dbReference>
<dbReference type="InterPro" id="IPR050090">
    <property type="entry name" value="Tyrosine_recombinase_XerCD"/>
</dbReference>
<dbReference type="InterPro" id="IPR011010">
    <property type="entry name" value="DNA_brk_join_enz"/>
</dbReference>
<dbReference type="GO" id="GO:0015074">
    <property type="term" value="P:DNA integration"/>
    <property type="evidence" value="ECO:0007669"/>
    <property type="project" value="UniProtKB-KW"/>
</dbReference>
<dbReference type="RefSeq" id="WP_038202623.1">
    <property type="nucleotide sequence ID" value="NZ_CAWLWN010000062.1"/>
</dbReference>
<dbReference type="EMBL" id="CBSW010000271">
    <property type="protein sequence ID" value="CDG98923.1"/>
    <property type="molecule type" value="Genomic_DNA"/>
</dbReference>
<protein>
    <submittedName>
        <fullName evidence="4">Phage integrase</fullName>
    </submittedName>
</protein>
<gene>
    <name evidence="4" type="ORF">XBP1_650005</name>
</gene>
<sequence length="348" mass="40563">MPIYKRSNKYWIDVSAPNGERIRRSTGTEDKLKAQEYHDKVKHELWQLERLDKQPERYFEEMIIMALRDAEPQSCFANKQIYARYFLSIFKGRKISSITSEEITNSLPTHSNETKSKLSNATQNRYRAFIMRSFSLAYKMGWITKPHHVTRLREAKVRVRWLERHQAVELINNLSLDWMKKLVSFALLTGARKGEIFSLIWRNVNLDRRIAVITAENAKSGKARAVPLNDEVVSILRNLPRECEFVFSSNAKRIKQISRTDFDRALKKSGIDDFRFHDLRHTWASWHAQSGTPLMALKEMGGWETLEMVNKYAHLSGEHLAKYSGVVTFLTQTDKCSSQKQHLKLLTG</sequence>
<dbReference type="PANTHER" id="PTHR30349">
    <property type="entry name" value="PHAGE INTEGRASE-RELATED"/>
    <property type="match status" value="1"/>
</dbReference>
<evidence type="ECO:0000259" key="3">
    <source>
        <dbReference type="PROSITE" id="PS51898"/>
    </source>
</evidence>
<evidence type="ECO:0000313" key="4">
    <source>
        <dbReference type="EMBL" id="CDG98923.1"/>
    </source>
</evidence>
<dbReference type="Pfam" id="PF00589">
    <property type="entry name" value="Phage_integrase"/>
    <property type="match status" value="1"/>
</dbReference>
<name>A0A077NK42_XENBV</name>
<feature type="domain" description="Tyr recombinase" evidence="3">
    <location>
        <begin position="157"/>
        <end position="325"/>
    </location>
</feature>
<proteinExistence type="predicted"/>
<dbReference type="HOGENOM" id="CLU_027562_17_7_6"/>
<evidence type="ECO:0000256" key="2">
    <source>
        <dbReference type="ARBA" id="ARBA00023172"/>
    </source>
</evidence>
<evidence type="ECO:0000256" key="1">
    <source>
        <dbReference type="ARBA" id="ARBA00022908"/>
    </source>
</evidence>
<reference evidence="4" key="1">
    <citation type="submission" date="2013-07" db="EMBL/GenBank/DDBJ databases">
        <title>Sub-species coevolution in mutualistic symbiosis.</title>
        <authorList>
            <person name="Murfin K."/>
            <person name="Klassen J."/>
            <person name="Lee M."/>
            <person name="Forst S."/>
            <person name="Stock P."/>
            <person name="Goodrich-Blair H."/>
        </authorList>
    </citation>
    <scope>NUCLEOTIDE SEQUENCE [LARGE SCALE GENOMIC DNA]</scope>
    <source>
        <strain evidence="4">Puntauvense</strain>
    </source>
</reference>
<organism evidence="4 5">
    <name type="scientific">Xenorhabdus bovienii str. puntauvense</name>
    <dbReference type="NCBI Taxonomy" id="1398201"/>
    <lineage>
        <taxon>Bacteria</taxon>
        <taxon>Pseudomonadati</taxon>
        <taxon>Pseudomonadota</taxon>
        <taxon>Gammaproteobacteria</taxon>
        <taxon>Enterobacterales</taxon>
        <taxon>Morganellaceae</taxon>
        <taxon>Xenorhabdus</taxon>
    </lineage>
</organism>
<dbReference type="GO" id="GO:0003677">
    <property type="term" value="F:DNA binding"/>
    <property type="evidence" value="ECO:0007669"/>
    <property type="project" value="InterPro"/>
</dbReference>